<accession>E6QM60</accession>
<evidence type="ECO:0000256" key="1">
    <source>
        <dbReference type="SAM" id="MobiDB-lite"/>
    </source>
</evidence>
<feature type="region of interest" description="Disordered" evidence="1">
    <location>
        <begin position="1"/>
        <end position="20"/>
    </location>
</feature>
<protein>
    <submittedName>
        <fullName evidence="2">Uncharacterized protein</fullName>
    </submittedName>
</protein>
<sequence length="243" mass="25882">MARTRFPGISRHRRTRRRRLRSASSGIAELARYIGLHFGDGDFGNEDEPGVELEINLEVHRLVIFPVGFGDAEGGDDHAVEVGGGGNDGVCGKHGGAQADQLGISEEDAVVVGGGGGVAGVEAVGEFKIGEEIFENDGLVGLIVEMNLGEHEHLVEGLGRQLDASGIGRSEDGVQGMDPDVSNLAVKHWRCVGKEINHARTEQECQQSDERALRHAAFGFVSTCIILGVGIEQAHGSFILLRK</sequence>
<dbReference type="EMBL" id="CABQ01000207">
    <property type="protein sequence ID" value="CBI08331.1"/>
    <property type="molecule type" value="Genomic_DNA"/>
</dbReference>
<organism evidence="2">
    <name type="scientific">mine drainage metagenome</name>
    <dbReference type="NCBI Taxonomy" id="410659"/>
    <lineage>
        <taxon>unclassified sequences</taxon>
        <taxon>metagenomes</taxon>
        <taxon>ecological metagenomes</taxon>
    </lineage>
</organism>
<feature type="compositionally biased region" description="Basic residues" evidence="1">
    <location>
        <begin position="10"/>
        <end position="20"/>
    </location>
</feature>
<gene>
    <name evidence="2" type="ORF">CARN6_1788</name>
</gene>
<dbReference type="AlphaFoldDB" id="E6QM60"/>
<evidence type="ECO:0000313" key="2">
    <source>
        <dbReference type="EMBL" id="CBI08331.1"/>
    </source>
</evidence>
<reference evidence="2" key="1">
    <citation type="submission" date="2009-10" db="EMBL/GenBank/DDBJ databases">
        <title>Diversity of trophic interactions inside an arsenic-rich microbial ecosystem.</title>
        <authorList>
            <person name="Bertin P.N."/>
            <person name="Heinrich-Salmeron A."/>
            <person name="Pelletier E."/>
            <person name="Goulhen-Chollet F."/>
            <person name="Arsene-Ploetze F."/>
            <person name="Gallien S."/>
            <person name="Calteau A."/>
            <person name="Vallenet D."/>
            <person name="Casiot C."/>
            <person name="Chane-Woon-Ming B."/>
            <person name="Giloteaux L."/>
            <person name="Barakat M."/>
            <person name="Bonnefoy V."/>
            <person name="Bruneel O."/>
            <person name="Chandler M."/>
            <person name="Cleiss J."/>
            <person name="Duran R."/>
            <person name="Elbaz-Poulichet F."/>
            <person name="Fonknechten N."/>
            <person name="Lauga B."/>
            <person name="Mornico D."/>
            <person name="Ortet P."/>
            <person name="Schaeffer C."/>
            <person name="Siguier P."/>
            <person name="Alexander Thil Smith A."/>
            <person name="Van Dorsselaer A."/>
            <person name="Weissenbach J."/>
            <person name="Medigue C."/>
            <person name="Le Paslier D."/>
        </authorList>
    </citation>
    <scope>NUCLEOTIDE SEQUENCE</scope>
</reference>
<comment type="caution">
    <text evidence="2">The sequence shown here is derived from an EMBL/GenBank/DDBJ whole genome shotgun (WGS) entry which is preliminary data.</text>
</comment>
<name>E6QM60_9ZZZZ</name>
<proteinExistence type="predicted"/>